<dbReference type="InterPro" id="IPR058240">
    <property type="entry name" value="rSAM_sf"/>
</dbReference>
<dbReference type="AlphaFoldDB" id="Q8TWV3"/>
<name>Q8TWV3_METKA</name>
<sequence>MRPVLEPLAEYHSIDDDELAARFMVARTLPVETTEGELEDLWKEHEEAMEEFRARWEERPAPGDIEETSPNLLDLKLEIARKILRECTFCERRCRVDRTREDGFCRVPIKPRISSEFLHMGEERVLVPSHTVFFCGCTFRCVYCQNWDIAFRPTNGVYVKPESLARVIRHRRSQGAKNVNWVGGDPTPNIHYILEVLRRLDVNVPQVWNSNMYLTEEAMRLLDGVIDLYLTDFKYGNDECAERYSNAPNYWEIVTRNHREADRQCGLIVRHLVLPGNVECCTFPILEWIAEELGTDTPLNVMPQYRPEHRAYEYPEINRRPSADELEEAWEKARELGFRYYRL</sequence>
<keyword evidence="7" id="KW-1185">Reference proteome</keyword>
<dbReference type="InterPro" id="IPR013785">
    <property type="entry name" value="Aldolase_TIM"/>
</dbReference>
<reference evidence="6 7" key="1">
    <citation type="journal article" date="2002" name="Proc. Natl. Acad. Sci. U.S.A.">
        <title>The complete genome of hyperthermophile Methanopyrus kandleri AV19 and monophyly of archaeal methanogens.</title>
        <authorList>
            <person name="Slesarev A.I."/>
            <person name="Mezhevaya K.V."/>
            <person name="Makarova K.S."/>
            <person name="Polushin N.N."/>
            <person name="Shcherbinina O.V."/>
            <person name="Shakhova V.V."/>
            <person name="Belova G.I."/>
            <person name="Aravind L."/>
            <person name="Natale D.A."/>
            <person name="Rogozin I.B."/>
            <person name="Tatusov R.L."/>
            <person name="Wolf Y.I."/>
            <person name="Stetter K.O."/>
            <person name="Malykh A.G."/>
            <person name="Koonin E.V."/>
            <person name="Kozyavkin S.A."/>
        </authorList>
    </citation>
    <scope>NUCLEOTIDE SEQUENCE [LARGE SCALE GENOMIC DNA]</scope>
    <source>
        <strain evidence="7">AV19 / DSM 6324 / JCM 9639 / NBRC 100938</strain>
    </source>
</reference>
<dbReference type="EnsemblBacteria" id="AAM02141">
    <property type="protein sequence ID" value="AAM02141"/>
    <property type="gene ID" value="MK0928"/>
</dbReference>
<dbReference type="KEGG" id="mka:MK0928"/>
<accession>Q8TWV3</accession>
<dbReference type="InterPro" id="IPR007197">
    <property type="entry name" value="rSAM"/>
</dbReference>
<organism evidence="6 7">
    <name type="scientific">Methanopyrus kandleri (strain AV19 / DSM 6324 / JCM 9639 / NBRC 100938)</name>
    <dbReference type="NCBI Taxonomy" id="190192"/>
    <lineage>
        <taxon>Archaea</taxon>
        <taxon>Methanobacteriati</taxon>
        <taxon>Methanobacteriota</taxon>
        <taxon>Methanomada group</taxon>
        <taxon>Methanopyri</taxon>
        <taxon>Methanopyrales</taxon>
        <taxon>Methanopyraceae</taxon>
        <taxon>Methanopyrus</taxon>
    </lineage>
</organism>
<evidence type="ECO:0000256" key="1">
    <source>
        <dbReference type="ARBA" id="ARBA00022691"/>
    </source>
</evidence>
<dbReference type="Pfam" id="PF04055">
    <property type="entry name" value="Radical_SAM"/>
    <property type="match status" value="1"/>
</dbReference>
<evidence type="ECO:0000259" key="5">
    <source>
        <dbReference type="PROSITE" id="PS51918"/>
    </source>
</evidence>
<evidence type="ECO:0000256" key="4">
    <source>
        <dbReference type="ARBA" id="ARBA00023014"/>
    </source>
</evidence>
<keyword evidence="3" id="KW-0408">Iron</keyword>
<dbReference type="GO" id="GO:0046872">
    <property type="term" value="F:metal ion binding"/>
    <property type="evidence" value="ECO:0007669"/>
    <property type="project" value="UniProtKB-KW"/>
</dbReference>
<gene>
    <name evidence="6" type="primary">pflX</name>
    <name evidence="6" type="ordered locus">MK0928</name>
</gene>
<keyword evidence="1" id="KW-0949">S-adenosyl-L-methionine</keyword>
<evidence type="ECO:0000256" key="2">
    <source>
        <dbReference type="ARBA" id="ARBA00022723"/>
    </source>
</evidence>
<dbReference type="InParanoid" id="Q8TWV3"/>
<keyword evidence="6" id="KW-0456">Lyase</keyword>
<dbReference type="PANTHER" id="PTHR43075">
    <property type="entry name" value="FORMATE LYASE ACTIVATING ENZYME, PUTATIVE (AFU_ORTHOLOGUE AFUA_2G15630)-RELATED"/>
    <property type="match status" value="1"/>
</dbReference>
<dbReference type="GO" id="GO:0016829">
    <property type="term" value="F:lyase activity"/>
    <property type="evidence" value="ECO:0007669"/>
    <property type="project" value="UniProtKB-KW"/>
</dbReference>
<dbReference type="EMBL" id="AE009439">
    <property type="protein sequence ID" value="AAM02141.1"/>
    <property type="molecule type" value="Genomic_DNA"/>
</dbReference>
<dbReference type="PANTHER" id="PTHR43075:SF1">
    <property type="entry name" value="FORMATE LYASE ACTIVATING ENZYME, PUTATIVE (AFU_ORTHOLOGUE AFUA_2G15630)-RELATED"/>
    <property type="match status" value="1"/>
</dbReference>
<dbReference type="CDD" id="cd01335">
    <property type="entry name" value="Radical_SAM"/>
    <property type="match status" value="1"/>
</dbReference>
<keyword evidence="2" id="KW-0479">Metal-binding</keyword>
<dbReference type="PaxDb" id="190192-MK0928"/>
<evidence type="ECO:0000313" key="6">
    <source>
        <dbReference type="EMBL" id="AAM02141.1"/>
    </source>
</evidence>
<dbReference type="Gene3D" id="3.20.20.70">
    <property type="entry name" value="Aldolase class I"/>
    <property type="match status" value="1"/>
</dbReference>
<keyword evidence="6" id="KW-0670">Pyruvate</keyword>
<proteinExistence type="predicted"/>
<dbReference type="InterPro" id="IPR040085">
    <property type="entry name" value="MJ0674-like"/>
</dbReference>
<dbReference type="PATRIC" id="fig|190192.8.peg.970"/>
<dbReference type="Proteomes" id="UP000001826">
    <property type="component" value="Chromosome"/>
</dbReference>
<dbReference type="SUPFAM" id="SSF102114">
    <property type="entry name" value="Radical SAM enzymes"/>
    <property type="match status" value="1"/>
</dbReference>
<dbReference type="HOGENOM" id="CLU_062674_0_1_2"/>
<protein>
    <submittedName>
        <fullName evidence="6">Uncharacterized Fe-S protein PflX, homolog of pyruvate formate lyase activating protein</fullName>
    </submittedName>
</protein>
<evidence type="ECO:0000256" key="3">
    <source>
        <dbReference type="ARBA" id="ARBA00023004"/>
    </source>
</evidence>
<feature type="domain" description="Radical SAM core" evidence="5">
    <location>
        <begin position="119"/>
        <end position="339"/>
    </location>
</feature>
<dbReference type="PROSITE" id="PS51918">
    <property type="entry name" value="RADICAL_SAM"/>
    <property type="match status" value="1"/>
</dbReference>
<dbReference type="GO" id="GO:0051536">
    <property type="term" value="F:iron-sulfur cluster binding"/>
    <property type="evidence" value="ECO:0007669"/>
    <property type="project" value="UniProtKB-KW"/>
</dbReference>
<dbReference type="SFLD" id="SFLDG01099">
    <property type="entry name" value="Uncharacterised_Radical_SAM_Su"/>
    <property type="match status" value="1"/>
</dbReference>
<dbReference type="SFLD" id="SFLDS00029">
    <property type="entry name" value="Radical_SAM"/>
    <property type="match status" value="1"/>
</dbReference>
<keyword evidence="4" id="KW-0411">Iron-sulfur</keyword>
<evidence type="ECO:0000313" key="7">
    <source>
        <dbReference type="Proteomes" id="UP000001826"/>
    </source>
</evidence>
<dbReference type="STRING" id="190192.MK0928"/>